<dbReference type="Gramene" id="OMERI05G07630.1">
    <property type="protein sequence ID" value="OMERI05G07630.1"/>
    <property type="gene ID" value="OMERI05G07630"/>
</dbReference>
<proteinExistence type="predicted"/>
<protein>
    <submittedName>
        <fullName evidence="2">Uncharacterized protein</fullName>
    </submittedName>
</protein>
<accession>A0A0E0DNT3</accession>
<dbReference type="EnsemblPlants" id="OMERI05G07630.1">
    <property type="protein sequence ID" value="OMERI05G07630.1"/>
    <property type="gene ID" value="OMERI05G07630"/>
</dbReference>
<name>A0A0E0DNT3_9ORYZ</name>
<dbReference type="PANTHER" id="PTHR35166:SF11">
    <property type="entry name" value="OS05G0151550 PROTEIN"/>
    <property type="match status" value="1"/>
</dbReference>
<dbReference type="PANTHER" id="PTHR35166">
    <property type="entry name" value="OS05G0193700 PROTEIN-RELATED"/>
    <property type="match status" value="1"/>
</dbReference>
<reference evidence="2" key="1">
    <citation type="submission" date="2015-04" db="UniProtKB">
        <authorList>
            <consortium name="EnsemblPlants"/>
        </authorList>
    </citation>
    <scope>IDENTIFICATION</scope>
</reference>
<evidence type="ECO:0000313" key="3">
    <source>
        <dbReference type="Proteomes" id="UP000008021"/>
    </source>
</evidence>
<evidence type="ECO:0000256" key="1">
    <source>
        <dbReference type="SAM" id="MobiDB-lite"/>
    </source>
</evidence>
<keyword evidence="3" id="KW-1185">Reference proteome</keyword>
<dbReference type="HOGENOM" id="CLU_1974056_0_0_1"/>
<sequence length="127" mass="14614">MANEKAASMKRCSKGTSSADVCGGRGEYVNWPLAQTRETTYPNPKDCPICRTNDPVKVPGLSAEWIEKDKENMVKTAELLKELDDSFEEFQDQVRREVEEKGYYELGMDYFVQRAEYEAWLDKKLMG</sequence>
<evidence type="ECO:0000313" key="2">
    <source>
        <dbReference type="EnsemblPlants" id="OMERI05G07630.1"/>
    </source>
</evidence>
<feature type="region of interest" description="Disordered" evidence="1">
    <location>
        <begin position="1"/>
        <end position="20"/>
    </location>
</feature>
<dbReference type="AlphaFoldDB" id="A0A0E0DNT3"/>
<organism evidence="2">
    <name type="scientific">Oryza meridionalis</name>
    <dbReference type="NCBI Taxonomy" id="40149"/>
    <lineage>
        <taxon>Eukaryota</taxon>
        <taxon>Viridiplantae</taxon>
        <taxon>Streptophyta</taxon>
        <taxon>Embryophyta</taxon>
        <taxon>Tracheophyta</taxon>
        <taxon>Spermatophyta</taxon>
        <taxon>Magnoliopsida</taxon>
        <taxon>Liliopsida</taxon>
        <taxon>Poales</taxon>
        <taxon>Poaceae</taxon>
        <taxon>BOP clade</taxon>
        <taxon>Oryzoideae</taxon>
        <taxon>Oryzeae</taxon>
        <taxon>Oryzinae</taxon>
        <taxon>Oryza</taxon>
    </lineage>
</organism>
<reference evidence="2" key="2">
    <citation type="submission" date="2018-05" db="EMBL/GenBank/DDBJ databases">
        <title>OmerRS3 (Oryza meridionalis Reference Sequence Version 3).</title>
        <authorList>
            <person name="Zhang J."/>
            <person name="Kudrna D."/>
            <person name="Lee S."/>
            <person name="Talag J."/>
            <person name="Welchert J."/>
            <person name="Wing R.A."/>
        </authorList>
    </citation>
    <scope>NUCLEOTIDE SEQUENCE [LARGE SCALE GENOMIC DNA]</scope>
    <source>
        <strain evidence="2">cv. OR44</strain>
    </source>
</reference>
<dbReference type="Proteomes" id="UP000008021">
    <property type="component" value="Chromosome 5"/>
</dbReference>